<accession>C9MRW6</accession>
<keyword evidence="2" id="KW-1185">Reference proteome</keyword>
<proteinExistence type="predicted"/>
<dbReference type="STRING" id="649761.HMPREF0973_02379"/>
<reference evidence="1 2" key="1">
    <citation type="submission" date="2009-09" db="EMBL/GenBank/DDBJ databases">
        <authorList>
            <person name="Weinstock G."/>
            <person name="Sodergren E."/>
            <person name="Clifton S."/>
            <person name="Fulton L."/>
            <person name="Fulton B."/>
            <person name="Courtney L."/>
            <person name="Fronick C."/>
            <person name="Harrison M."/>
            <person name="Strong C."/>
            <person name="Farmer C."/>
            <person name="Delahaunty K."/>
            <person name="Markovic C."/>
            <person name="Hall O."/>
            <person name="Minx P."/>
            <person name="Tomlinson C."/>
            <person name="Mitreva M."/>
            <person name="Nelson J."/>
            <person name="Hou S."/>
            <person name="Wollam A."/>
            <person name="Pepin K.H."/>
            <person name="Johnson M."/>
            <person name="Bhonagiri V."/>
            <person name="Nash W.E."/>
            <person name="Warren W."/>
            <person name="Chinwalla A."/>
            <person name="Mardis E.R."/>
            <person name="Wilson R.K."/>
        </authorList>
    </citation>
    <scope>NUCLEOTIDE SEQUENCE [LARGE SCALE GENOMIC DNA]</scope>
    <source>
        <strain evidence="1 2">F0319</strain>
    </source>
</reference>
<dbReference type="EMBL" id="ACVA01000057">
    <property type="protein sequence ID" value="EEX17735.1"/>
    <property type="molecule type" value="Genomic_DNA"/>
</dbReference>
<evidence type="ECO:0000313" key="1">
    <source>
        <dbReference type="EMBL" id="EEX17735.1"/>
    </source>
</evidence>
<gene>
    <name evidence="1" type="ORF">HMPREF0973_02379</name>
</gene>
<name>C9MRW6_9BACT</name>
<sequence length="62" mass="7139">MYEMDSLVEETPKEVLLYISSIVGQSQVFIQLSIQILIRLIDNTENFSDSILCNLLIFTNKD</sequence>
<evidence type="ECO:0000313" key="2">
    <source>
        <dbReference type="Proteomes" id="UP000003327"/>
    </source>
</evidence>
<dbReference type="AlphaFoldDB" id="C9MRW6"/>
<comment type="caution">
    <text evidence="1">The sequence shown here is derived from an EMBL/GenBank/DDBJ whole genome shotgun (WGS) entry which is preliminary data.</text>
</comment>
<protein>
    <recommendedName>
        <fullName evidence="3">FPL domain-containing protein</fullName>
    </recommendedName>
</protein>
<evidence type="ECO:0008006" key="3">
    <source>
        <dbReference type="Google" id="ProtNLM"/>
    </source>
</evidence>
<dbReference type="HOGENOM" id="CLU_2900510_0_0_10"/>
<dbReference type="Proteomes" id="UP000003327">
    <property type="component" value="Unassembled WGS sequence"/>
</dbReference>
<organism evidence="1 2">
    <name type="scientific">Prevotella veroralis F0319</name>
    <dbReference type="NCBI Taxonomy" id="649761"/>
    <lineage>
        <taxon>Bacteria</taxon>
        <taxon>Pseudomonadati</taxon>
        <taxon>Bacteroidota</taxon>
        <taxon>Bacteroidia</taxon>
        <taxon>Bacteroidales</taxon>
        <taxon>Prevotellaceae</taxon>
        <taxon>Prevotella</taxon>
    </lineage>
</organism>